<evidence type="ECO:0000313" key="2">
    <source>
        <dbReference type="EMBL" id="PPA73349.1"/>
    </source>
</evidence>
<name>A0A2S5GK36_9BURK</name>
<proteinExistence type="predicted"/>
<accession>A0A2S5GK36</accession>
<dbReference type="EMBL" id="PREU01000015">
    <property type="protein sequence ID" value="PPA73349.1"/>
    <property type="molecule type" value="Genomic_DNA"/>
</dbReference>
<protein>
    <recommendedName>
        <fullName evidence="1">YhcG PDDEXK nuclease domain-containing protein</fullName>
    </recommendedName>
</protein>
<dbReference type="Proteomes" id="UP000239990">
    <property type="component" value="Unassembled WGS sequence"/>
</dbReference>
<dbReference type="InterPro" id="IPR053148">
    <property type="entry name" value="PD-DEXK-like_domain"/>
</dbReference>
<sequence length="163" mass="18352">MPADAAPARALHMAIVADMESFLMQLDVGLAFVARQKRLRIDNDDHTLDLLFFHRKLRRLVAFVMTLDESCVISERQMESCLRWLDKSDRRAEEATPLGMILCAGTQTEYIQLLALTPSGVEAAQYPTDLPPRAVLAQRLQQAARRARARLEQRASQSSTMPS</sequence>
<dbReference type="AlphaFoldDB" id="A0A2S5GK36"/>
<evidence type="ECO:0000313" key="3">
    <source>
        <dbReference type="Proteomes" id="UP000239990"/>
    </source>
</evidence>
<dbReference type="PANTHER" id="PTHR30547">
    <property type="entry name" value="UNCHARACTERIZED PROTEIN YHCG-RELATED"/>
    <property type="match status" value="1"/>
</dbReference>
<dbReference type="InterPro" id="IPR009362">
    <property type="entry name" value="YhcG_C"/>
</dbReference>
<evidence type="ECO:0000259" key="1">
    <source>
        <dbReference type="Pfam" id="PF06250"/>
    </source>
</evidence>
<feature type="domain" description="YhcG PDDEXK nuclease" evidence="1">
    <location>
        <begin position="9"/>
        <end position="134"/>
    </location>
</feature>
<gene>
    <name evidence="2" type="ORF">C4E15_25300</name>
</gene>
<organism evidence="2 3">
    <name type="scientific">Achromobacter spanius</name>
    <dbReference type="NCBI Taxonomy" id="217203"/>
    <lineage>
        <taxon>Bacteria</taxon>
        <taxon>Pseudomonadati</taxon>
        <taxon>Pseudomonadota</taxon>
        <taxon>Betaproteobacteria</taxon>
        <taxon>Burkholderiales</taxon>
        <taxon>Alcaligenaceae</taxon>
        <taxon>Achromobacter</taxon>
    </lineage>
</organism>
<dbReference type="Pfam" id="PF06250">
    <property type="entry name" value="YhcG_C"/>
    <property type="match status" value="1"/>
</dbReference>
<dbReference type="PANTHER" id="PTHR30547:SF5">
    <property type="entry name" value="NUCLEASE YHCG-RELATED"/>
    <property type="match status" value="1"/>
</dbReference>
<reference evidence="2 3" key="1">
    <citation type="submission" date="2018-02" db="EMBL/GenBank/DDBJ databases">
        <title>Draft Genome of Achromobacter spanius stain 6.</title>
        <authorList>
            <person name="Gunasekera T.S."/>
            <person name="Radwan O."/>
            <person name="Ruiz O.N."/>
        </authorList>
    </citation>
    <scope>NUCLEOTIDE SEQUENCE [LARGE SCALE GENOMIC DNA]</scope>
    <source>
        <strain evidence="2 3">6</strain>
    </source>
</reference>
<comment type="caution">
    <text evidence="2">The sequence shown here is derived from an EMBL/GenBank/DDBJ whole genome shotgun (WGS) entry which is preliminary data.</text>
</comment>